<evidence type="ECO:0000256" key="1">
    <source>
        <dbReference type="ARBA" id="ARBA00010652"/>
    </source>
</evidence>
<dbReference type="SUPFAM" id="SSF140459">
    <property type="entry name" value="PE/PPE dimer-like"/>
    <property type="match status" value="1"/>
</dbReference>
<feature type="domain" description="PPE" evidence="4">
    <location>
        <begin position="9"/>
        <end position="172"/>
    </location>
</feature>
<feature type="region of interest" description="Disordered" evidence="2">
    <location>
        <begin position="179"/>
        <end position="201"/>
    </location>
</feature>
<evidence type="ECO:0000313" key="7">
    <source>
        <dbReference type="Proteomes" id="UP000193866"/>
    </source>
</evidence>
<evidence type="ECO:0008006" key="8">
    <source>
        <dbReference type="Google" id="ProtNLM"/>
    </source>
</evidence>
<dbReference type="Gene3D" id="1.20.1260.20">
    <property type="entry name" value="PPE superfamily"/>
    <property type="match status" value="1"/>
</dbReference>
<keyword evidence="3" id="KW-0472">Membrane</keyword>
<feature type="transmembrane region" description="Helical" evidence="3">
    <location>
        <begin position="209"/>
        <end position="231"/>
    </location>
</feature>
<dbReference type="Pfam" id="PF18878">
    <property type="entry name" value="PPE-PPW"/>
    <property type="match status" value="1"/>
</dbReference>
<accession>A0A1X1YK96</accession>
<keyword evidence="7" id="KW-1185">Reference proteome</keyword>
<name>A0A1X1YK96_9MYCO</name>
<feature type="region of interest" description="Disordered" evidence="2">
    <location>
        <begin position="386"/>
        <end position="455"/>
    </location>
</feature>
<dbReference type="GO" id="GO:0052572">
    <property type="term" value="P:response to host immune response"/>
    <property type="evidence" value="ECO:0007669"/>
    <property type="project" value="TreeGrafter"/>
</dbReference>
<feature type="domain" description="PPE-PPW subfamily C-terminal" evidence="5">
    <location>
        <begin position="402"/>
        <end position="448"/>
    </location>
</feature>
<dbReference type="EMBL" id="LQPG01000017">
    <property type="protein sequence ID" value="ORW11492.1"/>
    <property type="molecule type" value="Genomic_DNA"/>
</dbReference>
<evidence type="ECO:0000259" key="5">
    <source>
        <dbReference type="Pfam" id="PF18878"/>
    </source>
</evidence>
<dbReference type="FunFam" id="1.20.1260.20:FF:000001">
    <property type="entry name" value="PPE family protein PPE41"/>
    <property type="match status" value="1"/>
</dbReference>
<evidence type="ECO:0000313" key="6">
    <source>
        <dbReference type="EMBL" id="ORW11492.1"/>
    </source>
</evidence>
<proteinExistence type="inferred from homology"/>
<dbReference type="Pfam" id="PF00823">
    <property type="entry name" value="PPE"/>
    <property type="match status" value="1"/>
</dbReference>
<keyword evidence="3" id="KW-1133">Transmembrane helix</keyword>
<comment type="similarity">
    <text evidence="1">Belongs to the mycobacterial PPE family.</text>
</comment>
<protein>
    <recommendedName>
        <fullName evidence="8">PPE family protein</fullName>
    </recommendedName>
</protein>
<dbReference type="InterPro" id="IPR043641">
    <property type="entry name" value="PPE-PPW_C"/>
</dbReference>
<comment type="caution">
    <text evidence="6">The sequence shown here is derived from an EMBL/GenBank/DDBJ whole genome shotgun (WGS) entry which is preliminary data.</text>
</comment>
<evidence type="ECO:0000259" key="4">
    <source>
        <dbReference type="Pfam" id="PF00823"/>
    </source>
</evidence>
<evidence type="ECO:0000256" key="3">
    <source>
        <dbReference type="SAM" id="Phobius"/>
    </source>
</evidence>
<keyword evidence="3" id="KW-0812">Transmembrane</keyword>
<dbReference type="PANTHER" id="PTHR46766:SF1">
    <property type="entry name" value="GLUTAMINE-RICH PROTEIN 2"/>
    <property type="match status" value="1"/>
</dbReference>
<dbReference type="AlphaFoldDB" id="A0A1X1YK96"/>
<sequence>MVSGVDGSWIASPPEVHSALLSSGPGPGALLAAAGAWSALSVEYSAVAAELITVLSATRSATWDGPSADSYVAAHAPYLDWLTRASADGARAAAQHEVAATAYSAALAAMPTLAELALNHTVHGVLTATNFFGINTIPIALNEADYARMWVQAATVMATYDAVSGAALASVPGIDPAPPILAADTGPSDTGDGGGDGEPTDPIEEANRWFWFIFWNIVFWSTFLFIVTIPVRLPIVLPLLINAINDFIASMQTEPEPVVEELAPEPSPAPVPHRAVVARPAEHPIAVAIGVGAGVAGSAGTSANPPAPAATTPALPVSGAEMLGYLVSGGHAEGFGPTLIDRDRSSAPAAGLSALASAKAPSARAPVRARRRRRVEMKEYADATMVLDPDFGPPDEPETTSTASESGAAALGFTGTAQRADARSTGLVRLRGDVFGDGPVVPLLPETWDQDPAER</sequence>
<dbReference type="Proteomes" id="UP000193866">
    <property type="component" value="Unassembled WGS sequence"/>
</dbReference>
<organism evidence="6 7">
    <name type="scientific">Mycolicibacter longobardus</name>
    <dbReference type="NCBI Taxonomy" id="1108812"/>
    <lineage>
        <taxon>Bacteria</taxon>
        <taxon>Bacillati</taxon>
        <taxon>Actinomycetota</taxon>
        <taxon>Actinomycetes</taxon>
        <taxon>Mycobacteriales</taxon>
        <taxon>Mycobacteriaceae</taxon>
        <taxon>Mycolicibacter</taxon>
    </lineage>
</organism>
<dbReference type="PANTHER" id="PTHR46766">
    <property type="entry name" value="GLUTAMINE-RICH PROTEIN 2"/>
    <property type="match status" value="1"/>
</dbReference>
<evidence type="ECO:0000256" key="2">
    <source>
        <dbReference type="SAM" id="MobiDB-lite"/>
    </source>
</evidence>
<dbReference type="InterPro" id="IPR038332">
    <property type="entry name" value="PPE_sf"/>
</dbReference>
<gene>
    <name evidence="6" type="ORF">AWC16_10325</name>
</gene>
<feature type="compositionally biased region" description="Low complexity" evidence="2">
    <location>
        <begin position="399"/>
        <end position="409"/>
    </location>
</feature>
<reference evidence="6 7" key="1">
    <citation type="submission" date="2016-01" db="EMBL/GenBank/DDBJ databases">
        <title>The new phylogeny of the genus Mycobacterium.</title>
        <authorList>
            <person name="Tarcisio F."/>
            <person name="Conor M."/>
            <person name="Antonella G."/>
            <person name="Elisabetta G."/>
            <person name="Giulia F.S."/>
            <person name="Sara T."/>
            <person name="Anna F."/>
            <person name="Clotilde B."/>
            <person name="Roberto B."/>
            <person name="Veronica D.S."/>
            <person name="Fabio R."/>
            <person name="Monica P."/>
            <person name="Olivier J."/>
            <person name="Enrico T."/>
            <person name="Nicola S."/>
        </authorList>
    </citation>
    <scope>NUCLEOTIDE SEQUENCE [LARGE SCALE GENOMIC DNA]</scope>
    <source>
        <strain evidence="6 7">DSM 45394</strain>
    </source>
</reference>
<dbReference type="InterPro" id="IPR000030">
    <property type="entry name" value="PPE_dom"/>
</dbReference>